<proteinExistence type="predicted"/>
<dbReference type="SUPFAM" id="SSF56672">
    <property type="entry name" value="DNA/RNA polymerases"/>
    <property type="match status" value="1"/>
</dbReference>
<evidence type="ECO:0000259" key="1">
    <source>
        <dbReference type="PROSITE" id="PS50878"/>
    </source>
</evidence>
<dbReference type="InterPro" id="IPR000477">
    <property type="entry name" value="RT_dom"/>
</dbReference>
<evidence type="ECO:0000313" key="3">
    <source>
        <dbReference type="Proteomes" id="UP000681967"/>
    </source>
</evidence>
<feature type="domain" description="Reverse transcriptase" evidence="1">
    <location>
        <begin position="83"/>
        <end position="256"/>
    </location>
</feature>
<accession>A0A8S3FJG7</accession>
<dbReference type="InterPro" id="IPR043128">
    <property type="entry name" value="Rev_trsase/Diguanyl_cyclase"/>
</dbReference>
<dbReference type="PANTHER" id="PTHR24559:SF444">
    <property type="entry name" value="REVERSE TRANSCRIPTASE DOMAIN-CONTAINING PROTEIN"/>
    <property type="match status" value="1"/>
</dbReference>
<dbReference type="Gene3D" id="3.30.70.270">
    <property type="match status" value="1"/>
</dbReference>
<dbReference type="FunFam" id="3.10.10.10:FF:000002">
    <property type="entry name" value="Retrovirus-related Pol polyprotein from transposon 17.6-like protein"/>
    <property type="match status" value="1"/>
</dbReference>
<name>A0A8S3FJG7_9BILA</name>
<reference evidence="2" key="1">
    <citation type="submission" date="2021-02" db="EMBL/GenBank/DDBJ databases">
        <authorList>
            <person name="Nowell W R."/>
        </authorList>
    </citation>
    <scope>NUCLEOTIDE SEQUENCE</scope>
</reference>
<dbReference type="Proteomes" id="UP000681967">
    <property type="component" value="Unassembled WGS sequence"/>
</dbReference>
<dbReference type="EMBL" id="CAJOBH010245277">
    <property type="protein sequence ID" value="CAF5122958.1"/>
    <property type="molecule type" value="Genomic_DNA"/>
</dbReference>
<dbReference type="InterPro" id="IPR053134">
    <property type="entry name" value="RNA-dir_DNA_polymerase"/>
</dbReference>
<comment type="caution">
    <text evidence="2">The sequence shown here is derived from an EMBL/GenBank/DDBJ whole genome shotgun (WGS) entry which is preliminary data.</text>
</comment>
<organism evidence="2 3">
    <name type="scientific">Rotaria magnacalcarata</name>
    <dbReference type="NCBI Taxonomy" id="392030"/>
    <lineage>
        <taxon>Eukaryota</taxon>
        <taxon>Metazoa</taxon>
        <taxon>Spiralia</taxon>
        <taxon>Gnathifera</taxon>
        <taxon>Rotifera</taxon>
        <taxon>Eurotatoria</taxon>
        <taxon>Bdelloidea</taxon>
        <taxon>Philodinida</taxon>
        <taxon>Philodinidae</taxon>
        <taxon>Rotaria</taxon>
    </lineage>
</organism>
<feature type="non-terminal residue" evidence="2">
    <location>
        <position position="256"/>
    </location>
</feature>
<sequence>MSIQVKNTIDEMASHLNQQQKQLLLPILYQHNSLFDTSEPKIAKTHIYHTIPTNVNSNPVNSKPYRVSSEKQKIIDNQIDSMYTSGLIRPSQSAWSSPVVLVKKKDGTYRFCVDYRRLNQITMKDSYPLPHMEETINQLGGSSYFSKMDLKSGYFQLPIDEKDKPKTAFITSRGLWEFNVLPQGLKNAPPSFQRVLNNLLATGRWQFCLIYLDDIIIFSKSFPDHCTHLNNVLSVLNQANFQLNPPKCAFAQSEID</sequence>
<evidence type="ECO:0000313" key="2">
    <source>
        <dbReference type="EMBL" id="CAF5122958.1"/>
    </source>
</evidence>
<dbReference type="InterPro" id="IPR043502">
    <property type="entry name" value="DNA/RNA_pol_sf"/>
</dbReference>
<dbReference type="AlphaFoldDB" id="A0A8S3FJG7"/>
<gene>
    <name evidence="2" type="ORF">BYL167_LOCUS67337</name>
</gene>
<dbReference type="Pfam" id="PF00078">
    <property type="entry name" value="RVT_1"/>
    <property type="match status" value="1"/>
</dbReference>
<protein>
    <recommendedName>
        <fullName evidence="1">Reverse transcriptase domain-containing protein</fullName>
    </recommendedName>
</protein>
<dbReference type="Gene3D" id="3.10.10.10">
    <property type="entry name" value="HIV Type 1 Reverse Transcriptase, subunit A, domain 1"/>
    <property type="match status" value="1"/>
</dbReference>
<dbReference type="PANTHER" id="PTHR24559">
    <property type="entry name" value="TRANSPOSON TY3-I GAG-POL POLYPROTEIN"/>
    <property type="match status" value="1"/>
</dbReference>
<dbReference type="PROSITE" id="PS50878">
    <property type="entry name" value="RT_POL"/>
    <property type="match status" value="1"/>
</dbReference>
<dbReference type="CDD" id="cd01647">
    <property type="entry name" value="RT_LTR"/>
    <property type="match status" value="1"/>
</dbReference>